<reference evidence="1" key="1">
    <citation type="submission" date="2021-06" db="EMBL/GenBank/DDBJ databases">
        <authorList>
            <person name="Kallberg Y."/>
            <person name="Tangrot J."/>
            <person name="Rosling A."/>
        </authorList>
    </citation>
    <scope>NUCLEOTIDE SEQUENCE</scope>
    <source>
        <strain evidence="1">IL203A</strain>
    </source>
</reference>
<keyword evidence="2" id="KW-1185">Reference proteome</keyword>
<proteinExistence type="predicted"/>
<dbReference type="EMBL" id="CAJVPU010015065">
    <property type="protein sequence ID" value="CAG8644216.1"/>
    <property type="molecule type" value="Genomic_DNA"/>
</dbReference>
<organism evidence="1 2">
    <name type="scientific">Dentiscutata heterogama</name>
    <dbReference type="NCBI Taxonomy" id="1316150"/>
    <lineage>
        <taxon>Eukaryota</taxon>
        <taxon>Fungi</taxon>
        <taxon>Fungi incertae sedis</taxon>
        <taxon>Mucoromycota</taxon>
        <taxon>Glomeromycotina</taxon>
        <taxon>Glomeromycetes</taxon>
        <taxon>Diversisporales</taxon>
        <taxon>Gigasporaceae</taxon>
        <taxon>Dentiscutata</taxon>
    </lineage>
</organism>
<sequence>MIVLFFNGFLIFLTSTEDTEKTFDTTTKWTKTDTHCFNITTPGQNTALDPNDRVYITWKMLKECYELVKESLENINNEQSNKFETSTPTLITTLTNKTFNEDEVMHFMFKSFTLVLYNNPKQVGLISIPKIKFDYSFVITNNTNSSPYLWVVPFIKPDSVKSMDLFFIRVSSLGIVSGMQDEFSGVVGPFGINPEAAKFPKTLFAPVPTETENIGDGGPTHFDETGNLHEPTPTEVVDRNGVKSNNANTIDNSATIAGFIGMLVIFIVCELG</sequence>
<name>A0ACA9N9Y2_9GLOM</name>
<accession>A0ACA9N9Y2</accession>
<dbReference type="Proteomes" id="UP000789702">
    <property type="component" value="Unassembled WGS sequence"/>
</dbReference>
<comment type="caution">
    <text evidence="1">The sequence shown here is derived from an EMBL/GenBank/DDBJ whole genome shotgun (WGS) entry which is preliminary data.</text>
</comment>
<gene>
    <name evidence="1" type="ORF">DHETER_LOCUS8985</name>
</gene>
<evidence type="ECO:0000313" key="2">
    <source>
        <dbReference type="Proteomes" id="UP000789702"/>
    </source>
</evidence>
<protein>
    <submittedName>
        <fullName evidence="1">1853_t:CDS:1</fullName>
    </submittedName>
</protein>
<evidence type="ECO:0000313" key="1">
    <source>
        <dbReference type="EMBL" id="CAG8644216.1"/>
    </source>
</evidence>